<evidence type="ECO:0000256" key="1">
    <source>
        <dbReference type="PROSITE-ProRule" id="PRU00339"/>
    </source>
</evidence>
<proteinExistence type="predicted"/>
<dbReference type="Pfam" id="PF00656">
    <property type="entry name" value="Peptidase_C14"/>
    <property type="match status" value="1"/>
</dbReference>
<keyword evidence="1" id="KW-0802">TPR repeat</keyword>
<dbReference type="InterPro" id="IPR013783">
    <property type="entry name" value="Ig-like_fold"/>
</dbReference>
<organism evidence="3 4">
    <name type="scientific">Mucilaginibacter terrae</name>
    <dbReference type="NCBI Taxonomy" id="1955052"/>
    <lineage>
        <taxon>Bacteria</taxon>
        <taxon>Pseudomonadati</taxon>
        <taxon>Bacteroidota</taxon>
        <taxon>Sphingobacteriia</taxon>
        <taxon>Sphingobacteriales</taxon>
        <taxon>Sphingobacteriaceae</taxon>
        <taxon>Mucilaginibacter</taxon>
    </lineage>
</organism>
<name>A0ABU3GTJ6_9SPHI</name>
<dbReference type="Proteomes" id="UP001258315">
    <property type="component" value="Unassembled WGS sequence"/>
</dbReference>
<dbReference type="SUPFAM" id="SSF52129">
    <property type="entry name" value="Caspase-like"/>
    <property type="match status" value="1"/>
</dbReference>
<dbReference type="RefSeq" id="WP_311948628.1">
    <property type="nucleotide sequence ID" value="NZ_JAVLVU010000001.1"/>
</dbReference>
<reference evidence="4" key="1">
    <citation type="submission" date="2023-07" db="EMBL/GenBank/DDBJ databases">
        <title>Functional and genomic diversity of the sorghum phyllosphere microbiome.</title>
        <authorList>
            <person name="Shade A."/>
        </authorList>
    </citation>
    <scope>NUCLEOTIDE SEQUENCE [LARGE SCALE GENOMIC DNA]</scope>
    <source>
        <strain evidence="4">SORGH_AS_0422</strain>
    </source>
</reference>
<dbReference type="SUPFAM" id="SSF48452">
    <property type="entry name" value="TPR-like"/>
    <property type="match status" value="1"/>
</dbReference>
<evidence type="ECO:0000313" key="3">
    <source>
        <dbReference type="EMBL" id="MDT3402292.1"/>
    </source>
</evidence>
<dbReference type="Gene3D" id="3.40.50.1460">
    <property type="match status" value="1"/>
</dbReference>
<sequence length="776" mass="87021">MYKARYLIFLYFLLVIPNILFGQKRELQIAKDNFDIFWKRPNTSDEANLNAIAQAKSAIDKVWANEKMSKQQEVKIYKAGINAAASWLEKTEKSQPLADSALAILNTLTVPKANTYEHYLYGVAKSILKSAYGAIGNSYGAKSNYKSAYAAYENARMLDPTDTDLVLISAGTAYNAAIQDHAFTPIAREKYSKILNSDIKKTDDIYIQFSALCLIAKDTTAAIEILNKGIHQIPNSKELLGRQFLNHYKLNLIPSFIQQINTVAKTNPGGEWLPYYLGRAYDILIENINHRYQYAPRNEQSRLIEEKNGYLVKQEQAFRKAFQINSNDADIAAGLGGFYLEKAIKIYNTGINVTDKKRIADILAQTDHLLDQSYPFLKRASDLDILSESAQANLNLYYKLKPNTGRFGKTPEKLSYMQNNTFAKSNDNQLDSQPPEICISTPSVKEGGTFRYDKASITISGTTADSSGIYAVYTNGKEARVSSGKFTINVPLVFGDNPITVSSVDGRMNRKELKFVVHRESNLQIAEEANTEKAASATPQIRYVALIIGVQNYKDKEVETLDYPNKNAAAFAKLLQSSYKFAAGDIRLLKDPTREQVFDVLDSLSHALQPQDNLLIFYAGHGSWDNARQQGYWFLADAKKDKRSTWVSNGDIRESIIAMKSKHILLISDACFSGSIFKTRSGINAAPLPIQDLYRLPSMRAITSGTLETVPDNSVFVKFLLQQLESNKEKYLTATKLFSNMREQVIYNSPKHQIPQYGTISGTNDQGGDFIFILKD</sequence>
<dbReference type="InterPro" id="IPR019734">
    <property type="entry name" value="TPR_rpt"/>
</dbReference>
<dbReference type="InterPro" id="IPR029030">
    <property type="entry name" value="Caspase-like_dom_sf"/>
</dbReference>
<evidence type="ECO:0000313" key="4">
    <source>
        <dbReference type="Proteomes" id="UP001258315"/>
    </source>
</evidence>
<dbReference type="Pfam" id="PF09136">
    <property type="entry name" value="Glucodextran_B"/>
    <property type="match status" value="1"/>
</dbReference>
<comment type="caution">
    <text evidence="3">The sequence shown here is derived from an EMBL/GenBank/DDBJ whole genome shotgun (WGS) entry which is preliminary data.</text>
</comment>
<feature type="domain" description="Peptidase C14 caspase" evidence="2">
    <location>
        <begin position="544"/>
        <end position="757"/>
    </location>
</feature>
<dbReference type="InterPro" id="IPR011990">
    <property type="entry name" value="TPR-like_helical_dom_sf"/>
</dbReference>
<feature type="repeat" description="TPR" evidence="1">
    <location>
        <begin position="129"/>
        <end position="162"/>
    </location>
</feature>
<keyword evidence="4" id="KW-1185">Reference proteome</keyword>
<dbReference type="Gene3D" id="2.60.40.10">
    <property type="entry name" value="Immunoglobulins"/>
    <property type="match status" value="1"/>
</dbReference>
<evidence type="ECO:0000259" key="2">
    <source>
        <dbReference type="Pfam" id="PF00656"/>
    </source>
</evidence>
<protein>
    <recommendedName>
        <fullName evidence="2">Peptidase C14 caspase domain-containing protein</fullName>
    </recommendedName>
</protein>
<gene>
    <name evidence="3" type="ORF">QE417_001364</name>
</gene>
<dbReference type="Gene3D" id="1.25.40.10">
    <property type="entry name" value="Tetratricopeptide repeat domain"/>
    <property type="match status" value="1"/>
</dbReference>
<dbReference type="PROSITE" id="PS50005">
    <property type="entry name" value="TPR"/>
    <property type="match status" value="1"/>
</dbReference>
<dbReference type="EMBL" id="JAVLVU010000001">
    <property type="protein sequence ID" value="MDT3402292.1"/>
    <property type="molecule type" value="Genomic_DNA"/>
</dbReference>
<accession>A0ABU3GTJ6</accession>
<dbReference type="InterPro" id="IPR011600">
    <property type="entry name" value="Pept_C14_caspase"/>
</dbReference>